<evidence type="ECO:0000256" key="2">
    <source>
        <dbReference type="SAM" id="SignalP"/>
    </source>
</evidence>
<accession>A0A2K5ED03</accession>
<dbReference type="Proteomes" id="UP000233020">
    <property type="component" value="Unplaced"/>
</dbReference>
<keyword evidence="2" id="KW-0732">Signal</keyword>
<sequence>MWPAGLGRSLLAPALGSFMGPQWILQFCSWLEALQLHWSWTEPPFTFSDSLEPRAAQDSCRFTTLVLLALFSSFMTINVVPFVRTSFFRAFQHPVNAPLLIDGVTRIQATWPEARSHEWQNVPWKPGVVL</sequence>
<reference evidence="3" key="1">
    <citation type="submission" date="2025-08" db="UniProtKB">
        <authorList>
            <consortium name="Ensembl"/>
        </authorList>
    </citation>
    <scope>IDENTIFICATION</scope>
</reference>
<reference evidence="3" key="2">
    <citation type="submission" date="2025-09" db="UniProtKB">
        <authorList>
            <consortium name="Ensembl"/>
        </authorList>
    </citation>
    <scope>IDENTIFICATION</scope>
</reference>
<organism evidence="3 4">
    <name type="scientific">Aotus nancymaae</name>
    <name type="common">Ma's night monkey</name>
    <dbReference type="NCBI Taxonomy" id="37293"/>
    <lineage>
        <taxon>Eukaryota</taxon>
        <taxon>Metazoa</taxon>
        <taxon>Chordata</taxon>
        <taxon>Craniata</taxon>
        <taxon>Vertebrata</taxon>
        <taxon>Euteleostomi</taxon>
        <taxon>Mammalia</taxon>
        <taxon>Eutheria</taxon>
        <taxon>Euarchontoglires</taxon>
        <taxon>Primates</taxon>
        <taxon>Haplorrhini</taxon>
        <taxon>Platyrrhini</taxon>
        <taxon>Aotidae</taxon>
        <taxon>Aotus</taxon>
    </lineage>
</organism>
<keyword evidence="1" id="KW-1133">Transmembrane helix</keyword>
<keyword evidence="1" id="KW-0472">Membrane</keyword>
<protein>
    <submittedName>
        <fullName evidence="3">Uncharacterized protein</fullName>
    </submittedName>
</protein>
<evidence type="ECO:0000313" key="3">
    <source>
        <dbReference type="Ensembl" id="ENSANAP00000031092.1"/>
    </source>
</evidence>
<dbReference type="AlphaFoldDB" id="A0A2K5ED03"/>
<proteinExistence type="predicted"/>
<feature type="transmembrane region" description="Helical" evidence="1">
    <location>
        <begin position="62"/>
        <end position="83"/>
    </location>
</feature>
<name>A0A2K5ED03_AOTNA</name>
<evidence type="ECO:0000256" key="1">
    <source>
        <dbReference type="SAM" id="Phobius"/>
    </source>
</evidence>
<dbReference type="GeneTree" id="ENSGT00910000147265"/>
<feature type="signal peptide" evidence="2">
    <location>
        <begin position="1"/>
        <end position="16"/>
    </location>
</feature>
<keyword evidence="1" id="KW-0812">Transmembrane</keyword>
<dbReference type="OMA" id="GPQWILQ"/>
<dbReference type="Ensembl" id="ENSANAT00000049135.1">
    <property type="protein sequence ID" value="ENSANAP00000031092.1"/>
    <property type="gene ID" value="ENSANAG00000033291.1"/>
</dbReference>
<keyword evidence="4" id="KW-1185">Reference proteome</keyword>
<feature type="chain" id="PRO_5014391426" evidence="2">
    <location>
        <begin position="17"/>
        <end position="130"/>
    </location>
</feature>
<evidence type="ECO:0000313" key="4">
    <source>
        <dbReference type="Proteomes" id="UP000233020"/>
    </source>
</evidence>